<dbReference type="GO" id="GO:0006355">
    <property type="term" value="P:regulation of DNA-templated transcription"/>
    <property type="evidence" value="ECO:0007669"/>
    <property type="project" value="InterPro"/>
</dbReference>
<dbReference type="Pfam" id="PF00196">
    <property type="entry name" value="GerE"/>
    <property type="match status" value="1"/>
</dbReference>
<evidence type="ECO:0000313" key="5">
    <source>
        <dbReference type="EMBL" id="CAB4338828.1"/>
    </source>
</evidence>
<dbReference type="AlphaFoldDB" id="A0A6J5ZBN3"/>
<dbReference type="PANTHER" id="PTHR44688">
    <property type="entry name" value="DNA-BINDING TRANSCRIPTIONAL ACTIVATOR DEVR_DOSR"/>
    <property type="match status" value="1"/>
</dbReference>
<evidence type="ECO:0000256" key="2">
    <source>
        <dbReference type="ARBA" id="ARBA00023125"/>
    </source>
</evidence>
<gene>
    <name evidence="5" type="ORF">UFOPK4171_00581</name>
</gene>
<dbReference type="GO" id="GO:0003677">
    <property type="term" value="F:DNA binding"/>
    <property type="evidence" value="ECO:0007669"/>
    <property type="project" value="UniProtKB-KW"/>
</dbReference>
<protein>
    <submittedName>
        <fullName evidence="5">Unannotated protein</fullName>
    </submittedName>
</protein>
<evidence type="ECO:0000259" key="4">
    <source>
        <dbReference type="PROSITE" id="PS50043"/>
    </source>
</evidence>
<dbReference type="PANTHER" id="PTHR44688:SF16">
    <property type="entry name" value="DNA-BINDING TRANSCRIPTIONAL ACTIVATOR DEVR_DOSR"/>
    <property type="match status" value="1"/>
</dbReference>
<sequence length="524" mass="59197">MEKSKKGEEPTGVRDVSLGALEALMQGADAQVIFDLLISNARQLAATGQGQQLIKMAPYMGDESESGLAIRRGFVMLGHLVDLDFDTAEALANQLYEEEKKNPVYDFLEKITNYVFAASAFARGDLTKTLQSIDGALNAPIITSDLGDADKINLIRLRSSVLMLLSDDSALEVQLEGATKIADESNQGDYGIHLMAIKAMLFHEKGEFIKAAELAKSVITSSEVYGYTGVTSAMDCKWVLARCTISFGKLDQAIELLEDLKTEAEKSKIYTWYVTAESMILRILTELTRIREALDRSINLRNYITKFPKQYDLSWMADVGELYIRYRLNDLNRAKEIAARTPRIYYVNQIIEAMEAAKGKEFTKEQVMQLSEDSPRKKLWKYLYLSEFPTSKDFSPKQCMKIALEVGELTGARDIFMRQGNHHHNLIFQIANEEPSLFLEELSRDCLKRIKLRNESQLENEESLTSRELQVLKHLATGKSINLIGAELHISQNTMKTHLRNIYRKMGVDGRKTAVLKAQESFLI</sequence>
<evidence type="ECO:0000256" key="1">
    <source>
        <dbReference type="ARBA" id="ARBA00023015"/>
    </source>
</evidence>
<feature type="domain" description="HTH luxR-type" evidence="4">
    <location>
        <begin position="457"/>
        <end position="522"/>
    </location>
</feature>
<dbReference type="SUPFAM" id="SSF46894">
    <property type="entry name" value="C-terminal effector domain of the bipartite response regulators"/>
    <property type="match status" value="1"/>
</dbReference>
<dbReference type="PRINTS" id="PR00038">
    <property type="entry name" value="HTHLUXR"/>
</dbReference>
<dbReference type="SMART" id="SM00421">
    <property type="entry name" value="HTH_LUXR"/>
    <property type="match status" value="1"/>
</dbReference>
<accession>A0A6J5ZBN3</accession>
<name>A0A6J5ZBN3_9ZZZZ</name>
<dbReference type="EMBL" id="CAESAM010000040">
    <property type="protein sequence ID" value="CAB4338828.1"/>
    <property type="molecule type" value="Genomic_DNA"/>
</dbReference>
<keyword evidence="1" id="KW-0805">Transcription regulation</keyword>
<dbReference type="PROSITE" id="PS50043">
    <property type="entry name" value="HTH_LUXR_2"/>
    <property type="match status" value="1"/>
</dbReference>
<proteinExistence type="predicted"/>
<keyword evidence="2" id="KW-0238">DNA-binding</keyword>
<keyword evidence="3" id="KW-0804">Transcription</keyword>
<dbReference type="Gene3D" id="1.10.10.10">
    <property type="entry name" value="Winged helix-like DNA-binding domain superfamily/Winged helix DNA-binding domain"/>
    <property type="match status" value="1"/>
</dbReference>
<dbReference type="InterPro" id="IPR000792">
    <property type="entry name" value="Tscrpt_reg_LuxR_C"/>
</dbReference>
<evidence type="ECO:0000256" key="3">
    <source>
        <dbReference type="ARBA" id="ARBA00023163"/>
    </source>
</evidence>
<dbReference type="InterPro" id="IPR036388">
    <property type="entry name" value="WH-like_DNA-bd_sf"/>
</dbReference>
<dbReference type="CDD" id="cd06170">
    <property type="entry name" value="LuxR_C_like"/>
    <property type="match status" value="1"/>
</dbReference>
<organism evidence="5">
    <name type="scientific">freshwater metagenome</name>
    <dbReference type="NCBI Taxonomy" id="449393"/>
    <lineage>
        <taxon>unclassified sequences</taxon>
        <taxon>metagenomes</taxon>
        <taxon>ecological metagenomes</taxon>
    </lineage>
</organism>
<reference evidence="5" key="1">
    <citation type="submission" date="2020-05" db="EMBL/GenBank/DDBJ databases">
        <authorList>
            <person name="Chiriac C."/>
            <person name="Salcher M."/>
            <person name="Ghai R."/>
            <person name="Kavagutti S V."/>
        </authorList>
    </citation>
    <scope>NUCLEOTIDE SEQUENCE</scope>
</reference>
<dbReference type="InterPro" id="IPR016032">
    <property type="entry name" value="Sig_transdc_resp-reg_C-effctor"/>
</dbReference>